<evidence type="ECO:0000313" key="5">
    <source>
        <dbReference type="Proteomes" id="UP001595699"/>
    </source>
</evidence>
<feature type="compositionally biased region" description="Low complexity" evidence="1">
    <location>
        <begin position="186"/>
        <end position="207"/>
    </location>
</feature>
<organism evidence="4 5">
    <name type="scientific">Tenggerimyces flavus</name>
    <dbReference type="NCBI Taxonomy" id="1708749"/>
    <lineage>
        <taxon>Bacteria</taxon>
        <taxon>Bacillati</taxon>
        <taxon>Actinomycetota</taxon>
        <taxon>Actinomycetes</taxon>
        <taxon>Propionibacteriales</taxon>
        <taxon>Nocardioidaceae</taxon>
        <taxon>Tenggerimyces</taxon>
    </lineage>
</organism>
<dbReference type="Proteomes" id="UP001595699">
    <property type="component" value="Unassembled WGS sequence"/>
</dbReference>
<evidence type="ECO:0000256" key="2">
    <source>
        <dbReference type="SAM" id="Phobius"/>
    </source>
</evidence>
<keyword evidence="2" id="KW-0472">Membrane</keyword>
<proteinExistence type="predicted"/>
<reference evidence="5" key="1">
    <citation type="journal article" date="2019" name="Int. J. Syst. Evol. Microbiol.">
        <title>The Global Catalogue of Microorganisms (GCM) 10K type strain sequencing project: providing services to taxonomists for standard genome sequencing and annotation.</title>
        <authorList>
            <consortium name="The Broad Institute Genomics Platform"/>
            <consortium name="The Broad Institute Genome Sequencing Center for Infectious Disease"/>
            <person name="Wu L."/>
            <person name="Ma J."/>
        </authorList>
    </citation>
    <scope>NUCLEOTIDE SEQUENCE [LARGE SCALE GENOMIC DNA]</scope>
    <source>
        <strain evidence="5">CGMCC 4.7241</strain>
    </source>
</reference>
<feature type="region of interest" description="Disordered" evidence="1">
    <location>
        <begin position="186"/>
        <end position="216"/>
    </location>
</feature>
<feature type="transmembrane region" description="Helical" evidence="2">
    <location>
        <begin position="222"/>
        <end position="241"/>
    </location>
</feature>
<keyword evidence="3" id="KW-0732">Signal</keyword>
<feature type="chain" id="PRO_5046595181" evidence="3">
    <location>
        <begin position="26"/>
        <end position="251"/>
    </location>
</feature>
<accession>A0ABV7YMP9</accession>
<feature type="signal peptide" evidence="3">
    <location>
        <begin position="1"/>
        <end position="25"/>
    </location>
</feature>
<sequence length="251" mass="25600">MRRSIRSGAAVLLIVIATFAGTATAADAAAYRFWGFYQWTNGAWAFATKGAAQVTPPDGAVEGWRLAVSGETTPPRLPRANGDFDQICATTPAEPGKKRVAVVMDFGLAEEAPTGTTPPDARGDCAVVDAKATSAQVLAEVATVREEKGLVCAVDTFPASGCGDQVDADPKVPSPEPAVQLVLPEAESPTPTAEASAAESAPARPEPQANESSNDGGGTSPVVWIVIVLAVLLGVAGFVIARRRGSGSGAS</sequence>
<evidence type="ECO:0000256" key="3">
    <source>
        <dbReference type="SAM" id="SignalP"/>
    </source>
</evidence>
<dbReference type="RefSeq" id="WP_205120467.1">
    <property type="nucleotide sequence ID" value="NZ_JAFBCM010000001.1"/>
</dbReference>
<keyword evidence="2" id="KW-1133">Transmembrane helix</keyword>
<gene>
    <name evidence="4" type="ORF">ACFOUW_35355</name>
</gene>
<name>A0ABV7YMP9_9ACTN</name>
<dbReference type="InterPro" id="IPR047703">
    <property type="entry name" value="SCO2322-like"/>
</dbReference>
<keyword evidence="5" id="KW-1185">Reference proteome</keyword>
<dbReference type="EMBL" id="JBHRZH010000049">
    <property type="protein sequence ID" value="MFC3766153.1"/>
    <property type="molecule type" value="Genomic_DNA"/>
</dbReference>
<comment type="caution">
    <text evidence="4">The sequence shown here is derived from an EMBL/GenBank/DDBJ whole genome shotgun (WGS) entry which is preliminary data.</text>
</comment>
<protein>
    <submittedName>
        <fullName evidence="4">SCO2322 family protein</fullName>
    </submittedName>
</protein>
<evidence type="ECO:0000313" key="4">
    <source>
        <dbReference type="EMBL" id="MFC3766153.1"/>
    </source>
</evidence>
<dbReference type="NCBIfam" id="NF040672">
    <property type="entry name" value="SCO2322_fam"/>
    <property type="match status" value="1"/>
</dbReference>
<evidence type="ECO:0000256" key="1">
    <source>
        <dbReference type="SAM" id="MobiDB-lite"/>
    </source>
</evidence>
<keyword evidence="2" id="KW-0812">Transmembrane</keyword>